<dbReference type="AlphaFoldDB" id="A0A095UYZ7"/>
<dbReference type="EMBL" id="JPKR02000005">
    <property type="protein sequence ID" value="KGD79518.1"/>
    <property type="molecule type" value="Genomic_DNA"/>
</dbReference>
<evidence type="ECO:0000259" key="1">
    <source>
        <dbReference type="PROSITE" id="PS51725"/>
    </source>
</evidence>
<dbReference type="InterPro" id="IPR007138">
    <property type="entry name" value="ABM_dom"/>
</dbReference>
<proteinExistence type="predicted"/>
<name>A0A095UYZ7_9GAMM</name>
<accession>A0A095UYZ7</accession>
<dbReference type="InterPro" id="IPR011008">
    <property type="entry name" value="Dimeric_a/b-barrel"/>
</dbReference>
<dbReference type="OrthoDB" id="9812192at2"/>
<dbReference type="PROSITE" id="PS51725">
    <property type="entry name" value="ABM"/>
    <property type="match status" value="1"/>
</dbReference>
<organism evidence="2 3">
    <name type="scientific">Tatumella morbirosei</name>
    <dbReference type="NCBI Taxonomy" id="642227"/>
    <lineage>
        <taxon>Bacteria</taxon>
        <taxon>Pseudomonadati</taxon>
        <taxon>Pseudomonadota</taxon>
        <taxon>Gammaproteobacteria</taxon>
        <taxon>Enterobacterales</taxon>
        <taxon>Erwiniaceae</taxon>
        <taxon>Tatumella</taxon>
    </lineage>
</organism>
<dbReference type="InterPro" id="IPR050744">
    <property type="entry name" value="AI-2_Isomerase_LsrG"/>
</dbReference>
<dbReference type="PANTHER" id="PTHR33336">
    <property type="entry name" value="QUINOL MONOOXYGENASE YGIN-RELATED"/>
    <property type="match status" value="1"/>
</dbReference>
<evidence type="ECO:0000313" key="2">
    <source>
        <dbReference type="EMBL" id="KGD79518.1"/>
    </source>
</evidence>
<dbReference type="STRING" id="642227.HA49_02755"/>
<keyword evidence="3" id="KW-1185">Reference proteome</keyword>
<feature type="domain" description="ABM" evidence="1">
    <location>
        <begin position="5"/>
        <end position="95"/>
    </location>
</feature>
<dbReference type="Proteomes" id="UP000029577">
    <property type="component" value="Unassembled WGS sequence"/>
</dbReference>
<dbReference type="eggNOG" id="COG1359">
    <property type="taxonomic scope" value="Bacteria"/>
</dbReference>
<reference evidence="2" key="1">
    <citation type="submission" date="2014-12" db="EMBL/GenBank/DDBJ databases">
        <title>The draft genome of the Tatumella morbirosei type strain, LMG23360T isolated from pineapple rot.</title>
        <authorList>
            <person name="Smits T.H."/>
            <person name="Palmer M."/>
            <person name="Venter S.N."/>
            <person name="Duffy B."/>
            <person name="Steenkamp E.T."/>
            <person name="Chan W.Y."/>
            <person name="Coutinho T.A."/>
            <person name="Coetzee M.P."/>
            <person name="De Maayer P."/>
        </authorList>
    </citation>
    <scope>NUCLEOTIDE SEQUENCE [LARGE SCALE GENOMIC DNA]</scope>
    <source>
        <strain evidence="2">LMG 23360</strain>
    </source>
</reference>
<dbReference type="Pfam" id="PF03992">
    <property type="entry name" value="ABM"/>
    <property type="match status" value="1"/>
</dbReference>
<sequence length="100" mass="10754">MSQVITVTALITAKAGEEQAVAEALKIAEREVQEESGCEAYILHQNLANASQFLMLERWTSAQHLTEHEQSPAFKKLGAAIGGRADIEVIKSVPVAGADH</sequence>
<dbReference type="GO" id="GO:0003824">
    <property type="term" value="F:catalytic activity"/>
    <property type="evidence" value="ECO:0007669"/>
    <property type="project" value="TreeGrafter"/>
</dbReference>
<dbReference type="RefSeq" id="WP_038016503.1">
    <property type="nucleotide sequence ID" value="NZ_JPKR02000005.1"/>
</dbReference>
<gene>
    <name evidence="2" type="ORF">HA49_02755</name>
</gene>
<dbReference type="Gene3D" id="3.30.70.100">
    <property type="match status" value="1"/>
</dbReference>
<dbReference type="PANTHER" id="PTHR33336:SF15">
    <property type="entry name" value="ABM DOMAIN-CONTAINING PROTEIN"/>
    <property type="match status" value="1"/>
</dbReference>
<evidence type="ECO:0000313" key="3">
    <source>
        <dbReference type="Proteomes" id="UP000029577"/>
    </source>
</evidence>
<comment type="caution">
    <text evidence="2">The sequence shown here is derived from an EMBL/GenBank/DDBJ whole genome shotgun (WGS) entry which is preliminary data.</text>
</comment>
<protein>
    <recommendedName>
        <fullName evidence="1">ABM domain-containing protein</fullName>
    </recommendedName>
</protein>
<dbReference type="SUPFAM" id="SSF54909">
    <property type="entry name" value="Dimeric alpha+beta barrel"/>
    <property type="match status" value="1"/>
</dbReference>